<dbReference type="Pfam" id="PF17957">
    <property type="entry name" value="Big_7"/>
    <property type="match status" value="1"/>
</dbReference>
<keyword evidence="2" id="KW-1185">Reference proteome</keyword>
<dbReference type="KEGG" id="chk:D4L85_00600"/>
<dbReference type="Gene3D" id="2.60.40.10">
    <property type="entry name" value="Immunoglobulins"/>
    <property type="match status" value="1"/>
</dbReference>
<dbReference type="EMBL" id="CP032382">
    <property type="protein sequence ID" value="AYB29173.1"/>
    <property type="molecule type" value="Genomic_DNA"/>
</dbReference>
<sequence>MSSITTSFPAKSVTGLLFLPLLIFGSCKKDDPQPQDVISPEISLVGVTDQSSVWNTVPLTLDAADATGIAKVEIYVDGVLVSTLTAPPYALSWNSNDVTDGAHSIRGVAYDNSGNKSEKVVSVTVKNILVSINIAADQLSTDIKIRERGFVFLSDENGKVISVSEYKNSDKVTLKNPDFNGEYFYLTEVSKDTFGISLATFAQIERGKNWVLINPLPDNYAESATLNFLNAKPSPTYYYDAAPNGNVTYTIDEDHITSMASLRKSPTDLFVTLYDRDKGTPLKYFFYSGITAGANTIDLAQVTKDFSTQDFTFSDEFDWSSLRIYGLPDANNFDEYYSLSRYYYVRDLPNQQQSQKLYFPGSTFPTYYSEYYANSKNTFYEKGSTHDLLKLDLIKNDISFTFNENKLTYSASGDFDFFTILVGPTDSPWQFALPERNGVLPMFDIPAILKSYPIPAIDIPFAHIVQDYENMTGYEDLKSFIRKSGRSLSELYGVGINHTSILYLKPTTGGRLRPHRPFTRWNFEKHRQELPL</sequence>
<name>A0A385SC17_9BACT</name>
<evidence type="ECO:0000313" key="2">
    <source>
        <dbReference type="Proteomes" id="UP000266183"/>
    </source>
</evidence>
<accession>A0A385SC17</accession>
<dbReference type="AlphaFoldDB" id="A0A385SC17"/>
<dbReference type="Proteomes" id="UP000266183">
    <property type="component" value="Chromosome"/>
</dbReference>
<organism evidence="1 2">
    <name type="scientific">Chryseolinea soli</name>
    <dbReference type="NCBI Taxonomy" id="2321403"/>
    <lineage>
        <taxon>Bacteria</taxon>
        <taxon>Pseudomonadati</taxon>
        <taxon>Bacteroidota</taxon>
        <taxon>Cytophagia</taxon>
        <taxon>Cytophagales</taxon>
        <taxon>Fulvivirgaceae</taxon>
        <taxon>Chryseolinea</taxon>
    </lineage>
</organism>
<gene>
    <name evidence="1" type="ORF">D4L85_00600</name>
</gene>
<dbReference type="OrthoDB" id="836757at2"/>
<proteinExistence type="predicted"/>
<dbReference type="RefSeq" id="WP_119752496.1">
    <property type="nucleotide sequence ID" value="NZ_CP032382.1"/>
</dbReference>
<dbReference type="InterPro" id="IPR013783">
    <property type="entry name" value="Ig-like_fold"/>
</dbReference>
<protein>
    <recommendedName>
        <fullName evidence="3">Bacterial Ig-like domain-containing protein</fullName>
    </recommendedName>
</protein>
<evidence type="ECO:0000313" key="1">
    <source>
        <dbReference type="EMBL" id="AYB29173.1"/>
    </source>
</evidence>
<reference evidence="2" key="1">
    <citation type="submission" date="2018-09" db="EMBL/GenBank/DDBJ databases">
        <title>Chryseolinea sp. KIS68-18 isolated from soil.</title>
        <authorList>
            <person name="Weon H.-Y."/>
            <person name="Kwon S.-W."/>
            <person name="Lee S.A."/>
        </authorList>
    </citation>
    <scope>NUCLEOTIDE SEQUENCE [LARGE SCALE GENOMIC DNA]</scope>
    <source>
        <strain evidence="2">KIS68-18</strain>
    </source>
</reference>
<evidence type="ECO:0008006" key="3">
    <source>
        <dbReference type="Google" id="ProtNLM"/>
    </source>
</evidence>